<evidence type="ECO:0000313" key="2">
    <source>
        <dbReference type="WBParaSite" id="nRc.2.0.1.t00120-RA"/>
    </source>
</evidence>
<dbReference type="WBParaSite" id="nRc.2.0.1.t00120-RA">
    <property type="protein sequence ID" value="nRc.2.0.1.t00120-RA"/>
    <property type="gene ID" value="nRc.2.0.1.g00120"/>
</dbReference>
<protein>
    <submittedName>
        <fullName evidence="2">Uncharacterized protein</fullName>
    </submittedName>
</protein>
<organism evidence="1 2">
    <name type="scientific">Romanomermis culicivorax</name>
    <name type="common">Nematode worm</name>
    <dbReference type="NCBI Taxonomy" id="13658"/>
    <lineage>
        <taxon>Eukaryota</taxon>
        <taxon>Metazoa</taxon>
        <taxon>Ecdysozoa</taxon>
        <taxon>Nematoda</taxon>
        <taxon>Enoplea</taxon>
        <taxon>Dorylaimia</taxon>
        <taxon>Mermithida</taxon>
        <taxon>Mermithoidea</taxon>
        <taxon>Mermithidae</taxon>
        <taxon>Romanomermis</taxon>
    </lineage>
</organism>
<proteinExistence type="predicted"/>
<dbReference type="AlphaFoldDB" id="A0A915HDH8"/>
<sequence length="95" mass="10750">MKRIHSSKNRGGQHVKTVIYQQGSAESADYCCLRLYDMTAFKSYSSRIHYNVDMELINCENDATQDECFESPKETVFTSMIASILLSIDPSAAEE</sequence>
<reference evidence="2" key="1">
    <citation type="submission" date="2022-11" db="UniProtKB">
        <authorList>
            <consortium name="WormBaseParasite"/>
        </authorList>
    </citation>
    <scope>IDENTIFICATION</scope>
</reference>
<name>A0A915HDH8_ROMCU</name>
<evidence type="ECO:0000313" key="1">
    <source>
        <dbReference type="Proteomes" id="UP000887565"/>
    </source>
</evidence>
<accession>A0A915HDH8</accession>
<keyword evidence="1" id="KW-1185">Reference proteome</keyword>
<dbReference type="Proteomes" id="UP000887565">
    <property type="component" value="Unplaced"/>
</dbReference>